<dbReference type="PANTHER" id="PTHR46333">
    <property type="entry name" value="CYTOKINESIS PROTEIN 3"/>
    <property type="match status" value="1"/>
</dbReference>
<dbReference type="RefSeq" id="WP_341694184.1">
    <property type="nucleotide sequence ID" value="NZ_JBBYHS010000019.1"/>
</dbReference>
<accession>A0ABU9ITV7</accession>
<reference evidence="2 3" key="1">
    <citation type="submission" date="2024-04" db="EMBL/GenBank/DDBJ databases">
        <title>Flavobacterium sp. DGU38 16S ribosomal RNA gene Genome sequencing and assembly.</title>
        <authorList>
            <person name="Park S."/>
        </authorList>
    </citation>
    <scope>NUCLEOTIDE SEQUENCE [LARGE SCALE GENOMIC DNA]</scope>
    <source>
        <strain evidence="2 3">DGU38</strain>
    </source>
</reference>
<dbReference type="Proteomes" id="UP001485226">
    <property type="component" value="Unassembled WGS sequence"/>
</dbReference>
<protein>
    <submittedName>
        <fullName evidence="2">Transglutaminase domain-containing protein</fullName>
    </submittedName>
</protein>
<dbReference type="PANTHER" id="PTHR46333:SF2">
    <property type="entry name" value="CYTOKINESIS PROTEIN 3"/>
    <property type="match status" value="1"/>
</dbReference>
<dbReference type="InterPro" id="IPR052557">
    <property type="entry name" value="CAP/Cytokinesis_protein"/>
</dbReference>
<evidence type="ECO:0000313" key="3">
    <source>
        <dbReference type="Proteomes" id="UP001485226"/>
    </source>
</evidence>
<comment type="caution">
    <text evidence="2">The sequence shown here is derived from an EMBL/GenBank/DDBJ whole genome shotgun (WGS) entry which is preliminary data.</text>
</comment>
<name>A0ABU9ITV7_9FLAO</name>
<evidence type="ECO:0000313" key="2">
    <source>
        <dbReference type="EMBL" id="MEL1255444.1"/>
    </source>
</evidence>
<dbReference type="Pfam" id="PF01841">
    <property type="entry name" value="Transglut_core"/>
    <property type="match status" value="1"/>
</dbReference>
<dbReference type="Gene3D" id="3.10.620.30">
    <property type="match status" value="1"/>
</dbReference>
<dbReference type="SMART" id="SM00460">
    <property type="entry name" value="TGc"/>
    <property type="match status" value="1"/>
</dbReference>
<feature type="domain" description="Transglutaminase-like" evidence="1">
    <location>
        <begin position="110"/>
        <end position="177"/>
    </location>
</feature>
<dbReference type="InterPro" id="IPR002931">
    <property type="entry name" value="Transglutaminase-like"/>
</dbReference>
<dbReference type="InterPro" id="IPR038765">
    <property type="entry name" value="Papain-like_cys_pep_sf"/>
</dbReference>
<organism evidence="2 3">
    <name type="scientific">Flavobacterium calami</name>
    <dbReference type="NCBI Taxonomy" id="3139144"/>
    <lineage>
        <taxon>Bacteria</taxon>
        <taxon>Pseudomonadati</taxon>
        <taxon>Bacteroidota</taxon>
        <taxon>Flavobacteriia</taxon>
        <taxon>Flavobacteriales</taxon>
        <taxon>Flavobacteriaceae</taxon>
        <taxon>Flavobacterium</taxon>
    </lineage>
</organism>
<dbReference type="SUPFAM" id="SSF54001">
    <property type="entry name" value="Cysteine proteinases"/>
    <property type="match status" value="1"/>
</dbReference>
<keyword evidence="3" id="KW-1185">Reference proteome</keyword>
<sequence length="325" mass="37694">MRVKQTFFVFILFSFLFFQTSYSQKYNAVDKTVSKYPDFGSTEELAEKIQKDFTSEYDKARAIYSWIALNIDYDFKAFLNPAQPKSFSYRTEAEKQKKIKQFNDEILQTTFKSRKGVCEGFTLLFSHLASLTGLKSQIIKGDSKNSLSDIGRKKSMTNHAWNMVLIAGKWRLIDATWGQGYYSQNKGRMIKDFSSVYFDTPPNYFFAKHFPESGTFLNTKLDKNAFLNGPLIYNELIEKDTEVLLPDSGLLEVKNGQKVTFRFKNISKSDQLYYLNKRNQPVKIENPKEKKGGLEFQVTFDKNIGQFITFYLNTNSLVSFKVVQK</sequence>
<gene>
    <name evidence="2" type="ORF">AAEO57_16755</name>
</gene>
<proteinExistence type="predicted"/>
<evidence type="ECO:0000259" key="1">
    <source>
        <dbReference type="SMART" id="SM00460"/>
    </source>
</evidence>
<dbReference type="EMBL" id="JBBYHS010000019">
    <property type="protein sequence ID" value="MEL1255444.1"/>
    <property type="molecule type" value="Genomic_DNA"/>
</dbReference>